<proteinExistence type="predicted"/>
<dbReference type="EMBL" id="MARB01000007">
    <property type="protein sequence ID" value="ODJ88138.1"/>
    <property type="molecule type" value="Genomic_DNA"/>
</dbReference>
<keyword evidence="2" id="KW-1185">Reference proteome</keyword>
<dbReference type="AlphaFoldDB" id="A0A7Z1AG37"/>
<dbReference type="Proteomes" id="UP000094769">
    <property type="component" value="Unassembled WGS sequence"/>
</dbReference>
<dbReference type="RefSeq" id="WP_069123248.1">
    <property type="nucleotide sequence ID" value="NZ_MARB01000007.1"/>
</dbReference>
<evidence type="ECO:0000313" key="2">
    <source>
        <dbReference type="Proteomes" id="UP000094769"/>
    </source>
</evidence>
<accession>A0A7Z1AG37</accession>
<evidence type="ECO:0000313" key="1">
    <source>
        <dbReference type="EMBL" id="ODJ88138.1"/>
    </source>
</evidence>
<organism evidence="1 2">
    <name type="scientific">Candidatus Thiodiazotropha endolucinida</name>
    <dbReference type="NCBI Taxonomy" id="1655433"/>
    <lineage>
        <taxon>Bacteria</taxon>
        <taxon>Pseudomonadati</taxon>
        <taxon>Pseudomonadota</taxon>
        <taxon>Gammaproteobacteria</taxon>
        <taxon>Chromatiales</taxon>
        <taxon>Sedimenticolaceae</taxon>
        <taxon>Candidatus Thiodiazotropha</taxon>
    </lineage>
</organism>
<dbReference type="OrthoDB" id="5624898at2"/>
<comment type="caution">
    <text evidence="1">The sequence shown here is derived from an EMBL/GenBank/DDBJ whole genome shotgun (WGS) entry which is preliminary data.</text>
</comment>
<name>A0A7Z1AG37_9GAMM</name>
<protein>
    <submittedName>
        <fullName evidence="1">Uncharacterized protein</fullName>
    </submittedName>
</protein>
<gene>
    <name evidence="1" type="ORF">CODIS_15490</name>
</gene>
<reference evidence="1 2" key="1">
    <citation type="submission" date="2016-06" db="EMBL/GenBank/DDBJ databases">
        <title>Genome sequence of endosymbiont of Candidatus Endolucinida thiodiazotropha.</title>
        <authorList>
            <person name="Poehlein A."/>
            <person name="Koenig S."/>
            <person name="Heiden S.E."/>
            <person name="Thuermer A."/>
            <person name="Voget S."/>
            <person name="Daniel R."/>
            <person name="Markert S."/>
            <person name="Gros O."/>
            <person name="Schweder T."/>
        </authorList>
    </citation>
    <scope>NUCLEOTIDE SEQUENCE [LARGE SCALE GENOMIC DNA]</scope>
    <source>
        <strain evidence="1 2">COS</strain>
    </source>
</reference>
<sequence length="154" mass="16477">MPQTITNDHDLREAISGLSPVEQRALGGQFVANVGHLSQDPRISRAIDAAIDPDISPAELEQIHKTVKAFATQTYTACGSDADWAAQAEHFVAAAAAASLSSDDQSGARGAWKAAMQARMAKNCEMILNDDGGIANESEKQYQMTGRYLEGLEQ</sequence>